<dbReference type="AlphaFoldDB" id="A0A5B9W1U7"/>
<name>A0A5B9W1U7_9BACT</name>
<keyword evidence="2" id="KW-1185">Reference proteome</keyword>
<dbReference type="RefSeq" id="WP_148594414.1">
    <property type="nucleotide sequence ID" value="NZ_CP042997.1"/>
</dbReference>
<protein>
    <submittedName>
        <fullName evidence="1">Uncharacterized protein</fullName>
    </submittedName>
</protein>
<reference evidence="1 2" key="1">
    <citation type="submission" date="2019-08" db="EMBL/GenBank/DDBJ databases">
        <title>Deep-cultivation of Planctomycetes and their phenomic and genomic characterization uncovers novel biology.</title>
        <authorList>
            <person name="Wiegand S."/>
            <person name="Jogler M."/>
            <person name="Boedeker C."/>
            <person name="Pinto D."/>
            <person name="Vollmers J."/>
            <person name="Rivas-Marin E."/>
            <person name="Kohn T."/>
            <person name="Peeters S.H."/>
            <person name="Heuer A."/>
            <person name="Rast P."/>
            <person name="Oberbeckmann S."/>
            <person name="Bunk B."/>
            <person name="Jeske O."/>
            <person name="Meyerdierks A."/>
            <person name="Storesund J.E."/>
            <person name="Kallscheuer N."/>
            <person name="Luecker S."/>
            <person name="Lage O.M."/>
            <person name="Pohl T."/>
            <person name="Merkel B.J."/>
            <person name="Hornburger P."/>
            <person name="Mueller R.-W."/>
            <person name="Bruemmer F."/>
            <person name="Labrenz M."/>
            <person name="Spormann A.M."/>
            <person name="Op den Camp H."/>
            <person name="Overmann J."/>
            <person name="Amann R."/>
            <person name="Jetten M.S.M."/>
            <person name="Mascher T."/>
            <person name="Medema M.H."/>
            <person name="Devos D.P."/>
            <person name="Kaster A.-K."/>
            <person name="Ovreas L."/>
            <person name="Rohde M."/>
            <person name="Galperin M.Y."/>
            <person name="Jogler C."/>
        </authorList>
    </citation>
    <scope>NUCLEOTIDE SEQUENCE [LARGE SCALE GENOMIC DNA]</scope>
    <source>
        <strain evidence="1 2">OJF2</strain>
    </source>
</reference>
<accession>A0A5B9W1U7</accession>
<dbReference type="KEGG" id="agv:OJF2_30370"/>
<proteinExistence type="predicted"/>
<evidence type="ECO:0000313" key="2">
    <source>
        <dbReference type="Proteomes" id="UP000324233"/>
    </source>
</evidence>
<dbReference type="EMBL" id="CP042997">
    <property type="protein sequence ID" value="QEH34498.1"/>
    <property type="molecule type" value="Genomic_DNA"/>
</dbReference>
<evidence type="ECO:0000313" key="1">
    <source>
        <dbReference type="EMBL" id="QEH34498.1"/>
    </source>
</evidence>
<organism evidence="1 2">
    <name type="scientific">Aquisphaera giovannonii</name>
    <dbReference type="NCBI Taxonomy" id="406548"/>
    <lineage>
        <taxon>Bacteria</taxon>
        <taxon>Pseudomonadati</taxon>
        <taxon>Planctomycetota</taxon>
        <taxon>Planctomycetia</taxon>
        <taxon>Isosphaerales</taxon>
        <taxon>Isosphaeraceae</taxon>
        <taxon>Aquisphaera</taxon>
    </lineage>
</organism>
<dbReference type="OrthoDB" id="286018at2"/>
<sequence>MSERPSARFRPCLENLEAKQLPSTVASLGAAARRVAAETKVQPEAVQPKPTHGYLVFRITNPSRYNNTVLPPFQQVLVQRDQPVRGQTYNILSVVVRNGTARTFTASDNLRVRLSQQNYSTPILTDDQQWRPGQWIVFYVLTKKYYPLPSQVKSGFNFNLGGARSLAIPGPSGIFQRITYNPATFPRTLDAITSFGVGAQGGAGYKYGLPVTNVAEFVSAKTNRNDFGGYF</sequence>
<dbReference type="Proteomes" id="UP000324233">
    <property type="component" value="Chromosome"/>
</dbReference>
<gene>
    <name evidence="1" type="ORF">OJF2_30370</name>
</gene>